<dbReference type="InterPro" id="IPR036640">
    <property type="entry name" value="ABC1_TM_sf"/>
</dbReference>
<dbReference type="EMBL" id="UYWY01000815">
    <property type="protein sequence ID" value="VDM25672.1"/>
    <property type="molecule type" value="Genomic_DNA"/>
</dbReference>
<feature type="domain" description="ABC transmembrane type-1" evidence="6">
    <location>
        <begin position="227"/>
        <end position="305"/>
    </location>
</feature>
<accession>A0A183TY80</accession>
<dbReference type="InterPro" id="IPR011527">
    <property type="entry name" value="ABC1_TM_dom"/>
</dbReference>
<dbReference type="Pfam" id="PF00664">
    <property type="entry name" value="ABC_membrane"/>
    <property type="match status" value="1"/>
</dbReference>
<dbReference type="GO" id="GO:0016020">
    <property type="term" value="C:membrane"/>
    <property type="evidence" value="ECO:0007669"/>
    <property type="project" value="UniProtKB-SubCell"/>
</dbReference>
<dbReference type="Gene3D" id="1.20.1560.10">
    <property type="entry name" value="ABC transporter type 1, transmembrane domain"/>
    <property type="match status" value="1"/>
</dbReference>
<dbReference type="GO" id="GO:0140359">
    <property type="term" value="F:ABC-type transporter activity"/>
    <property type="evidence" value="ECO:0007669"/>
    <property type="project" value="InterPro"/>
</dbReference>
<name>A0A183TY80_TOXCA</name>
<dbReference type="GO" id="GO:0005524">
    <property type="term" value="F:ATP binding"/>
    <property type="evidence" value="ECO:0007669"/>
    <property type="project" value="InterPro"/>
</dbReference>
<evidence type="ECO:0000259" key="6">
    <source>
        <dbReference type="PROSITE" id="PS50929"/>
    </source>
</evidence>
<dbReference type="SUPFAM" id="SSF52540">
    <property type="entry name" value="P-loop containing nucleoside triphosphate hydrolases"/>
    <property type="match status" value="1"/>
</dbReference>
<comment type="subcellular location">
    <subcellularLocation>
        <location evidence="1">Membrane</location>
        <topology evidence="1">Multi-pass membrane protein</topology>
    </subcellularLocation>
</comment>
<dbReference type="PANTHER" id="PTHR24221:SF503">
    <property type="entry name" value="MITOCHONDRIAL POTASSIUM CHANNEL ATP-BINDING SUBUNIT"/>
    <property type="match status" value="1"/>
</dbReference>
<reference evidence="7 8" key="2">
    <citation type="submission" date="2018-11" db="EMBL/GenBank/DDBJ databases">
        <authorList>
            <consortium name="Pathogen Informatics"/>
        </authorList>
    </citation>
    <scope>NUCLEOTIDE SEQUENCE [LARGE SCALE GENOMIC DNA]</scope>
</reference>
<evidence type="ECO:0000256" key="4">
    <source>
        <dbReference type="ARBA" id="ARBA00023136"/>
    </source>
</evidence>
<keyword evidence="3 5" id="KW-1133">Transmembrane helix</keyword>
<keyword evidence="8" id="KW-1185">Reference proteome</keyword>
<keyword evidence="4 5" id="KW-0472">Membrane</keyword>
<evidence type="ECO:0000256" key="1">
    <source>
        <dbReference type="ARBA" id="ARBA00004141"/>
    </source>
</evidence>
<evidence type="ECO:0000256" key="2">
    <source>
        <dbReference type="ARBA" id="ARBA00022692"/>
    </source>
</evidence>
<gene>
    <name evidence="7" type="ORF">TCNE_LOCUS1200</name>
</gene>
<dbReference type="InterPro" id="IPR027417">
    <property type="entry name" value="P-loop_NTPase"/>
</dbReference>
<organism evidence="8 9">
    <name type="scientific">Toxocara canis</name>
    <name type="common">Canine roundworm</name>
    <dbReference type="NCBI Taxonomy" id="6265"/>
    <lineage>
        <taxon>Eukaryota</taxon>
        <taxon>Metazoa</taxon>
        <taxon>Ecdysozoa</taxon>
        <taxon>Nematoda</taxon>
        <taxon>Chromadorea</taxon>
        <taxon>Rhabditida</taxon>
        <taxon>Spirurina</taxon>
        <taxon>Ascaridomorpha</taxon>
        <taxon>Ascaridoidea</taxon>
        <taxon>Toxocaridae</taxon>
        <taxon>Toxocara</taxon>
    </lineage>
</organism>
<dbReference type="WBParaSite" id="TCNE_0000119901-mRNA-1">
    <property type="protein sequence ID" value="TCNE_0000119901-mRNA-1"/>
    <property type="gene ID" value="TCNE_0000119901"/>
</dbReference>
<dbReference type="InterPro" id="IPR003439">
    <property type="entry name" value="ABC_transporter-like_ATP-bd"/>
</dbReference>
<dbReference type="GO" id="GO:0016887">
    <property type="term" value="F:ATP hydrolysis activity"/>
    <property type="evidence" value="ECO:0007669"/>
    <property type="project" value="InterPro"/>
</dbReference>
<evidence type="ECO:0000313" key="9">
    <source>
        <dbReference type="WBParaSite" id="TCNE_0000119901-mRNA-1"/>
    </source>
</evidence>
<dbReference type="Proteomes" id="UP000050794">
    <property type="component" value="Unassembled WGS sequence"/>
</dbReference>
<reference evidence="9" key="1">
    <citation type="submission" date="2016-06" db="UniProtKB">
        <authorList>
            <consortium name="WormBaseParasite"/>
        </authorList>
    </citation>
    <scope>IDENTIFICATION</scope>
</reference>
<dbReference type="PROSITE" id="PS50929">
    <property type="entry name" value="ABC_TM1F"/>
    <property type="match status" value="1"/>
</dbReference>
<dbReference type="PANTHER" id="PTHR24221">
    <property type="entry name" value="ATP-BINDING CASSETTE SUB-FAMILY B"/>
    <property type="match status" value="1"/>
</dbReference>
<dbReference type="Gene3D" id="3.40.50.300">
    <property type="entry name" value="P-loop containing nucleotide triphosphate hydrolases"/>
    <property type="match status" value="1"/>
</dbReference>
<feature type="transmembrane region" description="Helical" evidence="5">
    <location>
        <begin position="227"/>
        <end position="250"/>
    </location>
</feature>
<evidence type="ECO:0000256" key="5">
    <source>
        <dbReference type="SAM" id="Phobius"/>
    </source>
</evidence>
<evidence type="ECO:0000313" key="8">
    <source>
        <dbReference type="Proteomes" id="UP000050794"/>
    </source>
</evidence>
<proteinExistence type="predicted"/>
<dbReference type="InterPro" id="IPR039421">
    <property type="entry name" value="Type_1_exporter"/>
</dbReference>
<dbReference type="Pfam" id="PF00005">
    <property type="entry name" value="ABC_tran"/>
    <property type="match status" value="1"/>
</dbReference>
<keyword evidence="2 5" id="KW-0812">Transmembrane</keyword>
<protein>
    <submittedName>
        <fullName evidence="9">ABC transmembrane type-1 domain-containing protein</fullName>
    </submittedName>
</protein>
<evidence type="ECO:0000256" key="3">
    <source>
        <dbReference type="ARBA" id="ARBA00022989"/>
    </source>
</evidence>
<dbReference type="AlphaFoldDB" id="A0A183TY80"/>
<sequence length="334" mass="37717">SRSKSNWCSTEFLILRDAQFHKKLSSYGSEFLASAFQISLDGVSLDRLNVSWLRHTIGIIQSEPVIFDGSIEQNIRLGDPNMSDDQMRILCRNANAHNFILDLPEGYNTQVGEGGMKLSIDQKVRIAIARSMARNPKVLIIDQTAAVAYGQNEGVVNEALKRVPQPEDAKQFLSVPRSESVSNTDKWRWRLVRSLMSMPSSEKELEELKSISQPSREAMLSGARLDAVYFTLLGIFAAAFTFAGCFLFGWTSESLTARLRLQFFVHVLKQDGGYFDSPEHTPEKLIAYLSNDVPKIRVGVDRNLNTKDPTFLVLFNFFRLLVMNKLKKSFTAFC</sequence>
<evidence type="ECO:0000313" key="7">
    <source>
        <dbReference type="EMBL" id="VDM25672.1"/>
    </source>
</evidence>
<dbReference type="SUPFAM" id="SSF90123">
    <property type="entry name" value="ABC transporter transmembrane region"/>
    <property type="match status" value="1"/>
</dbReference>